<gene>
    <name evidence="2" type="ORF">F4827_001783</name>
</gene>
<keyword evidence="3" id="KW-1185">Reference proteome</keyword>
<dbReference type="GO" id="GO:0005829">
    <property type="term" value="C:cytosol"/>
    <property type="evidence" value="ECO:0007669"/>
    <property type="project" value="TreeGrafter"/>
</dbReference>
<evidence type="ECO:0000259" key="1">
    <source>
        <dbReference type="Pfam" id="PF00117"/>
    </source>
</evidence>
<feature type="domain" description="Glutamine amidotransferase" evidence="1">
    <location>
        <begin position="36"/>
        <end position="195"/>
    </location>
</feature>
<dbReference type="InterPro" id="IPR029062">
    <property type="entry name" value="Class_I_gatase-like"/>
</dbReference>
<keyword evidence="2" id="KW-0436">Ligase</keyword>
<accession>A0A7W9TXA6</accession>
<dbReference type="InterPro" id="IPR017926">
    <property type="entry name" value="GATASE"/>
</dbReference>
<dbReference type="NCBIfam" id="NF006562">
    <property type="entry name" value="PRK09065.1"/>
    <property type="match status" value="1"/>
</dbReference>
<dbReference type="PANTHER" id="PTHR42695:SF5">
    <property type="entry name" value="GLUTAMINE AMIDOTRANSFERASE YLR126C-RELATED"/>
    <property type="match status" value="1"/>
</dbReference>
<organism evidence="2 3">
    <name type="scientific">Paraburkholderia bannensis</name>
    <dbReference type="NCBI Taxonomy" id="765414"/>
    <lineage>
        <taxon>Bacteria</taxon>
        <taxon>Pseudomonadati</taxon>
        <taxon>Pseudomonadota</taxon>
        <taxon>Betaproteobacteria</taxon>
        <taxon>Burkholderiales</taxon>
        <taxon>Burkholderiaceae</taxon>
        <taxon>Paraburkholderia</taxon>
    </lineage>
</organism>
<dbReference type="AlphaFoldDB" id="A0A7W9TXA6"/>
<dbReference type="InterPro" id="IPR044992">
    <property type="entry name" value="ChyE-like"/>
</dbReference>
<dbReference type="Gene3D" id="3.40.50.880">
    <property type="match status" value="1"/>
</dbReference>
<dbReference type="GO" id="GO:0003922">
    <property type="term" value="F:GMP synthase (glutamine-hydrolyzing) activity"/>
    <property type="evidence" value="ECO:0007669"/>
    <property type="project" value="UniProtKB-EC"/>
</dbReference>
<sequence>MSRPVLIVATGSTFAQIAETQGDFGAWIANGLGQAVSHCQVDAQTIDAWPDPSALAGVVLSGSHSMVSDREPWSERLAHWLTHCVAADVPVLGICYGHQLLAHAFGGRVSDRANHEFEIGTHTVELSAGAQGDPLFAAMPQRFDAQLVHRQSVSRLPEGALLLAASAGEACQAFRIGRAAWGVQFHPEFSTHAMRAYIHAMPADARDAGYDADALSAGVRDTSEAASLLPRFAAFVRARESSGQSHPAEAGVAA</sequence>
<evidence type="ECO:0000313" key="3">
    <source>
        <dbReference type="Proteomes" id="UP000571554"/>
    </source>
</evidence>
<dbReference type="Pfam" id="PF00117">
    <property type="entry name" value="GATase"/>
    <property type="match status" value="1"/>
</dbReference>
<reference evidence="2 3" key="1">
    <citation type="submission" date="2020-08" db="EMBL/GenBank/DDBJ databases">
        <title>Above-ground endophytic microbial communities from plants in different locations in the United States.</title>
        <authorList>
            <person name="Frank C."/>
        </authorList>
    </citation>
    <scope>NUCLEOTIDE SEQUENCE [LARGE SCALE GENOMIC DNA]</scope>
    <source>
        <strain evidence="2 3">WP4_2_2</strain>
    </source>
</reference>
<dbReference type="EC" id="6.3.5.2" evidence="2"/>
<dbReference type="PROSITE" id="PS51273">
    <property type="entry name" value="GATASE_TYPE_1"/>
    <property type="match status" value="1"/>
</dbReference>
<dbReference type="Proteomes" id="UP000571554">
    <property type="component" value="Unassembled WGS sequence"/>
</dbReference>
<protein>
    <submittedName>
        <fullName evidence="2">GMP synthase (Glutamine-hydrolyzing)</fullName>
        <ecNumber evidence="2">6.3.5.2</ecNumber>
    </submittedName>
</protein>
<dbReference type="SUPFAM" id="SSF52317">
    <property type="entry name" value="Class I glutamine amidotransferase-like"/>
    <property type="match status" value="1"/>
</dbReference>
<proteinExistence type="predicted"/>
<dbReference type="CDD" id="cd01741">
    <property type="entry name" value="GATase1_1"/>
    <property type="match status" value="1"/>
</dbReference>
<dbReference type="PANTHER" id="PTHR42695">
    <property type="entry name" value="GLUTAMINE AMIDOTRANSFERASE YLR126C-RELATED"/>
    <property type="match status" value="1"/>
</dbReference>
<comment type="caution">
    <text evidence="2">The sequence shown here is derived from an EMBL/GenBank/DDBJ whole genome shotgun (WGS) entry which is preliminary data.</text>
</comment>
<dbReference type="EMBL" id="JACHBW010000004">
    <property type="protein sequence ID" value="MBB6101935.1"/>
    <property type="molecule type" value="Genomic_DNA"/>
</dbReference>
<evidence type="ECO:0000313" key="2">
    <source>
        <dbReference type="EMBL" id="MBB6101935.1"/>
    </source>
</evidence>
<name>A0A7W9TXA6_9BURK</name>